<keyword evidence="22" id="KW-1185">Reference proteome</keyword>
<feature type="transmembrane region" description="Helical" evidence="18">
    <location>
        <begin position="328"/>
        <end position="350"/>
    </location>
</feature>
<dbReference type="CDD" id="cd03249">
    <property type="entry name" value="ABC_MTABC3_MDL1_MDL2"/>
    <property type="match status" value="1"/>
</dbReference>
<keyword evidence="14 18" id="KW-0472">Membrane</keyword>
<evidence type="ECO:0000256" key="5">
    <source>
        <dbReference type="ARBA" id="ARBA00022692"/>
    </source>
</evidence>
<evidence type="ECO:0000256" key="3">
    <source>
        <dbReference type="ARBA" id="ARBA00022448"/>
    </source>
</evidence>
<dbReference type="Proteomes" id="UP000009022">
    <property type="component" value="Unassembled WGS sequence"/>
</dbReference>
<dbReference type="PROSITE" id="PS50929">
    <property type="entry name" value="ABC_TM1F"/>
    <property type="match status" value="1"/>
</dbReference>
<dbReference type="GO" id="GO:0042626">
    <property type="term" value="F:ATPase-coupled transmembrane transporter activity"/>
    <property type="evidence" value="ECO:0000318"/>
    <property type="project" value="GO_Central"/>
</dbReference>
<evidence type="ECO:0000256" key="18">
    <source>
        <dbReference type="SAM" id="Phobius"/>
    </source>
</evidence>
<dbReference type="PANTHER" id="PTHR43394">
    <property type="entry name" value="ATP-DEPENDENT PERMEASE MDL1, MITOCHONDRIAL"/>
    <property type="match status" value="1"/>
</dbReference>
<keyword evidence="3" id="KW-0813">Transport</keyword>
<dbReference type="GO" id="GO:0016887">
    <property type="term" value="F:ATP hydrolysis activity"/>
    <property type="evidence" value="ECO:0007669"/>
    <property type="project" value="InterPro"/>
</dbReference>
<dbReference type="Pfam" id="PF00664">
    <property type="entry name" value="ABC_membrane"/>
    <property type="match status" value="1"/>
</dbReference>
<dbReference type="GO" id="GO:0140359">
    <property type="term" value="F:ABC-type transporter activity"/>
    <property type="evidence" value="ECO:0007669"/>
    <property type="project" value="InterPro"/>
</dbReference>
<dbReference type="CTD" id="6749941"/>
<feature type="transmembrane region" description="Helical" evidence="18">
    <location>
        <begin position="150"/>
        <end position="171"/>
    </location>
</feature>
<evidence type="ECO:0000256" key="4">
    <source>
        <dbReference type="ARBA" id="ARBA00022538"/>
    </source>
</evidence>
<keyword evidence="8" id="KW-0067">ATP-binding</keyword>
<dbReference type="GO" id="GO:0006813">
    <property type="term" value="P:potassium ion transport"/>
    <property type="evidence" value="ECO:0007669"/>
    <property type="project" value="UniProtKB-KW"/>
</dbReference>
<dbReference type="PANTHER" id="PTHR43394:SF17">
    <property type="entry name" value="MITOCHONDRIAL POTASSIUM CHANNEL ATP-BINDING SUBUNIT"/>
    <property type="match status" value="1"/>
</dbReference>
<dbReference type="PhylomeDB" id="B3RLD7"/>
<feature type="domain" description="ABC transporter" evidence="19">
    <location>
        <begin position="423"/>
        <end position="662"/>
    </location>
</feature>
<evidence type="ECO:0000256" key="16">
    <source>
        <dbReference type="ARBA" id="ARBA00041416"/>
    </source>
</evidence>
<evidence type="ECO:0000313" key="22">
    <source>
        <dbReference type="Proteomes" id="UP000009022"/>
    </source>
</evidence>
<dbReference type="GO" id="GO:0005743">
    <property type="term" value="C:mitochondrial inner membrane"/>
    <property type="evidence" value="ECO:0007669"/>
    <property type="project" value="UniProtKB-SubCell"/>
</dbReference>
<dbReference type="FunFam" id="1.20.1560.10:FF:000016">
    <property type="entry name" value="ATP-binding cassette sub-family B member 8, mitochondrial"/>
    <property type="match status" value="1"/>
</dbReference>
<feature type="transmembrane region" description="Helical" evidence="18">
    <location>
        <begin position="92"/>
        <end position="116"/>
    </location>
</feature>
<organism evidence="21 22">
    <name type="scientific">Trichoplax adhaerens</name>
    <name type="common">Trichoplax reptans</name>
    <dbReference type="NCBI Taxonomy" id="10228"/>
    <lineage>
        <taxon>Eukaryota</taxon>
        <taxon>Metazoa</taxon>
        <taxon>Placozoa</taxon>
        <taxon>Uniplacotomia</taxon>
        <taxon>Trichoplacea</taxon>
        <taxon>Trichoplacidae</taxon>
        <taxon>Trichoplax</taxon>
    </lineage>
</organism>
<dbReference type="InterPro" id="IPR036640">
    <property type="entry name" value="ABC1_TM_sf"/>
</dbReference>
<dbReference type="InterPro" id="IPR039421">
    <property type="entry name" value="Type_1_exporter"/>
</dbReference>
<evidence type="ECO:0000259" key="19">
    <source>
        <dbReference type="PROSITE" id="PS50893"/>
    </source>
</evidence>
<dbReference type="GO" id="GO:0055085">
    <property type="term" value="P:transmembrane transport"/>
    <property type="evidence" value="ECO:0000318"/>
    <property type="project" value="GO_Central"/>
</dbReference>
<evidence type="ECO:0000256" key="6">
    <source>
        <dbReference type="ARBA" id="ARBA00022741"/>
    </source>
</evidence>
<evidence type="ECO:0000259" key="20">
    <source>
        <dbReference type="PROSITE" id="PS50929"/>
    </source>
</evidence>
<accession>B3RLD7</accession>
<dbReference type="InterPro" id="IPR003593">
    <property type="entry name" value="AAA+_ATPase"/>
</dbReference>
<dbReference type="GeneID" id="6749941"/>
<dbReference type="RefSeq" id="XP_002107952.1">
    <property type="nucleotide sequence ID" value="XM_002107916.1"/>
</dbReference>
<dbReference type="Gene3D" id="3.40.50.300">
    <property type="entry name" value="P-loop containing nucleotide triphosphate hydrolases"/>
    <property type="match status" value="1"/>
</dbReference>
<dbReference type="OrthoDB" id="6500128at2759"/>
<dbReference type="GO" id="GO:0005524">
    <property type="term" value="F:ATP binding"/>
    <property type="evidence" value="ECO:0007669"/>
    <property type="project" value="UniProtKB-KW"/>
</dbReference>
<dbReference type="OMA" id="MTWLGER"/>
<keyword evidence="10" id="KW-0630">Potassium</keyword>
<dbReference type="InterPro" id="IPR017871">
    <property type="entry name" value="ABC_transporter-like_CS"/>
</dbReference>
<sequence>MAVLGNCLRNRIRQSIKDLNSSVGRWYSRTCNRPFLSTRIYFTFSLLGATAVKQRHPKAKLGRSKNDESDSNDDKEIPFDWNEFFKLLKPDIWLLILAVASALVAAFVNIKIPIMIGDFVNAMAQMVSTDQQDSLRQSFQDLFKPATQLVLYYGGQAALTCTYITLLSTIGENIAARMRKKLFASLMKQDVAFFDKYKTGEIISRLTADIQDFKSAMKQCISQGVRSITQTVGCIVSLYLISPKLTTLLVVALPSLIAIGSFIGSLLRKMSRKVQEKIASATAIADEAVGNLRTVRAFAMEEKEKELYNIHINEACNLSKTLGFGIGLFQGLANLAINGVVLSVLYYGGYLMSIKDLTPGQLMSFLVASQTMQRSLAMVSILFGQVMKGLTAGARTFEYMQLQPHIAIDEGCIIANDKLSGEVEIDNITFVYPTRKEQAVFRDFNLKIPAGKIIALCGPSGSGKSTIAALIERFYDVQSGSIKLDGIDIKKINPSWLRGSVIGYIHQEPVLFATSVIENIRYGRPDATDEEVVHNAARMANAEEFILNFPKGYETMLGERGVTVSGGQRQRIAIARALLKDPKILILDEATSALDSESEKAVQGALDRLMKGNRTVIVIAHRLSTIRNADVIAVIMNGIIYEIGNHAELMKKKGKYADMVRLQNLQQS</sequence>
<comment type="similarity">
    <text evidence="2">Belongs to the ABC transporter superfamily. ABCB family. Multidrug resistance exporter (TC 3.A.1.201) subfamily.</text>
</comment>
<evidence type="ECO:0000256" key="2">
    <source>
        <dbReference type="ARBA" id="ARBA00007577"/>
    </source>
</evidence>
<dbReference type="SUPFAM" id="SSF90123">
    <property type="entry name" value="ABC transporter transmembrane region"/>
    <property type="match status" value="1"/>
</dbReference>
<dbReference type="eggNOG" id="KOG0058">
    <property type="taxonomic scope" value="Eukaryota"/>
</dbReference>
<keyword evidence="9" id="KW-0809">Transit peptide</keyword>
<evidence type="ECO:0000256" key="1">
    <source>
        <dbReference type="ARBA" id="ARBA00004448"/>
    </source>
</evidence>
<dbReference type="FunFam" id="3.40.50.300:FF:000403">
    <property type="entry name" value="ATP-binding cassette sub-family B member 8, mitochondrial"/>
    <property type="match status" value="1"/>
</dbReference>
<dbReference type="PROSITE" id="PS50893">
    <property type="entry name" value="ABC_TRANSPORTER_2"/>
    <property type="match status" value="1"/>
</dbReference>
<evidence type="ECO:0000313" key="21">
    <source>
        <dbReference type="EMBL" id="EDV28750.1"/>
    </source>
</evidence>
<protein>
    <recommendedName>
        <fullName evidence="15">Mitochondrial potassium channel ATP-binding subunit</fullName>
    </recommendedName>
    <alternativeName>
        <fullName evidence="17">ATP-binding cassette sub-family B member 8, mitochondrial</fullName>
    </alternativeName>
    <alternativeName>
        <fullName evidence="16">Mitochondrial sulfonylurea-receptor</fullName>
    </alternativeName>
</protein>
<dbReference type="EMBL" id="DS985241">
    <property type="protein sequence ID" value="EDV28750.1"/>
    <property type="molecule type" value="Genomic_DNA"/>
</dbReference>
<keyword evidence="7" id="KW-0999">Mitochondrion inner membrane</keyword>
<dbReference type="Pfam" id="PF00005">
    <property type="entry name" value="ABC_tran"/>
    <property type="match status" value="1"/>
</dbReference>
<dbReference type="SUPFAM" id="SSF52540">
    <property type="entry name" value="P-loop containing nucleoside triphosphate hydrolases"/>
    <property type="match status" value="1"/>
</dbReference>
<proteinExistence type="inferred from homology"/>
<dbReference type="Gene3D" id="1.20.1560.10">
    <property type="entry name" value="ABC transporter type 1, transmembrane domain"/>
    <property type="match status" value="1"/>
</dbReference>
<evidence type="ECO:0000256" key="12">
    <source>
        <dbReference type="ARBA" id="ARBA00023065"/>
    </source>
</evidence>
<dbReference type="SMART" id="SM00382">
    <property type="entry name" value="AAA"/>
    <property type="match status" value="1"/>
</dbReference>
<reference evidence="21 22" key="1">
    <citation type="journal article" date="2008" name="Nature">
        <title>The Trichoplax genome and the nature of placozoans.</title>
        <authorList>
            <person name="Srivastava M."/>
            <person name="Begovic E."/>
            <person name="Chapman J."/>
            <person name="Putnam N.H."/>
            <person name="Hellsten U."/>
            <person name="Kawashima T."/>
            <person name="Kuo A."/>
            <person name="Mitros T."/>
            <person name="Salamov A."/>
            <person name="Carpenter M.L."/>
            <person name="Signorovitch A.Y."/>
            <person name="Moreno M.A."/>
            <person name="Kamm K."/>
            <person name="Grimwood J."/>
            <person name="Schmutz J."/>
            <person name="Shapiro H."/>
            <person name="Grigoriev I.V."/>
            <person name="Buss L.W."/>
            <person name="Schierwater B."/>
            <person name="Dellaporta S.L."/>
            <person name="Rokhsar D.S."/>
        </authorList>
    </citation>
    <scope>NUCLEOTIDE SEQUENCE [LARGE SCALE GENOMIC DNA]</scope>
    <source>
        <strain evidence="21 22">Grell-BS-1999</strain>
    </source>
</reference>
<evidence type="ECO:0000256" key="17">
    <source>
        <dbReference type="ARBA" id="ARBA00042968"/>
    </source>
</evidence>
<keyword evidence="6" id="KW-0547">Nucleotide-binding</keyword>
<evidence type="ECO:0000256" key="11">
    <source>
        <dbReference type="ARBA" id="ARBA00022989"/>
    </source>
</evidence>
<keyword evidence="4" id="KW-0633">Potassium transport</keyword>
<evidence type="ECO:0000256" key="15">
    <source>
        <dbReference type="ARBA" id="ARBA00040439"/>
    </source>
</evidence>
<evidence type="ECO:0000256" key="14">
    <source>
        <dbReference type="ARBA" id="ARBA00023136"/>
    </source>
</evidence>
<dbReference type="PROSITE" id="PS00211">
    <property type="entry name" value="ABC_TRANSPORTER_1"/>
    <property type="match status" value="1"/>
</dbReference>
<dbReference type="KEGG" id="tad:TRIADDRAFT_19732"/>
<name>B3RLD7_TRIAD</name>
<keyword evidence="13" id="KW-0496">Mitochondrion</keyword>
<dbReference type="InterPro" id="IPR027417">
    <property type="entry name" value="P-loop_NTPase"/>
</dbReference>
<dbReference type="AlphaFoldDB" id="B3RLD7"/>
<feature type="domain" description="ABC transmembrane type-1" evidence="20">
    <location>
        <begin position="96"/>
        <end position="388"/>
    </location>
</feature>
<comment type="subcellular location">
    <subcellularLocation>
        <location evidence="1">Mitochondrion inner membrane</location>
        <topology evidence="1">Multi-pass membrane protein</topology>
    </subcellularLocation>
</comment>
<dbReference type="FunCoup" id="B3RLD7">
    <property type="interactions" value="663"/>
</dbReference>
<feature type="transmembrane region" description="Helical" evidence="18">
    <location>
        <begin position="248"/>
        <end position="267"/>
    </location>
</feature>
<evidence type="ECO:0000256" key="9">
    <source>
        <dbReference type="ARBA" id="ARBA00022946"/>
    </source>
</evidence>
<dbReference type="HOGENOM" id="CLU_000604_84_3_1"/>
<dbReference type="InParanoid" id="B3RLD7"/>
<dbReference type="STRING" id="10228.B3RLD7"/>
<evidence type="ECO:0000256" key="8">
    <source>
        <dbReference type="ARBA" id="ARBA00022840"/>
    </source>
</evidence>
<keyword evidence="12" id="KW-0406">Ion transport</keyword>
<gene>
    <name evidence="21" type="ORF">TRIADDRAFT_19732</name>
</gene>
<evidence type="ECO:0000256" key="7">
    <source>
        <dbReference type="ARBA" id="ARBA00022792"/>
    </source>
</evidence>
<feature type="transmembrane region" description="Helical" evidence="18">
    <location>
        <begin position="224"/>
        <end position="242"/>
    </location>
</feature>
<dbReference type="InterPro" id="IPR011527">
    <property type="entry name" value="ABC1_TM_dom"/>
</dbReference>
<keyword evidence="5 18" id="KW-0812">Transmembrane</keyword>
<dbReference type="GO" id="GO:0016020">
    <property type="term" value="C:membrane"/>
    <property type="evidence" value="ECO:0000318"/>
    <property type="project" value="GO_Central"/>
</dbReference>
<dbReference type="InterPro" id="IPR003439">
    <property type="entry name" value="ABC_transporter-like_ATP-bd"/>
</dbReference>
<evidence type="ECO:0000256" key="13">
    <source>
        <dbReference type="ARBA" id="ARBA00023128"/>
    </source>
</evidence>
<keyword evidence="11 18" id="KW-1133">Transmembrane helix</keyword>
<dbReference type="CDD" id="cd18574">
    <property type="entry name" value="ABC_6TM_ABCB8_like"/>
    <property type="match status" value="1"/>
</dbReference>
<evidence type="ECO:0000256" key="10">
    <source>
        <dbReference type="ARBA" id="ARBA00022958"/>
    </source>
</evidence>